<keyword evidence="5" id="KW-1185">Reference proteome</keyword>
<evidence type="ECO:0000256" key="3">
    <source>
        <dbReference type="SAM" id="MobiDB-lite"/>
    </source>
</evidence>
<feature type="compositionally biased region" description="Pro residues" evidence="3">
    <location>
        <begin position="9"/>
        <end position="23"/>
    </location>
</feature>
<evidence type="ECO:0000313" key="5">
    <source>
        <dbReference type="Proteomes" id="UP000085678"/>
    </source>
</evidence>
<evidence type="ECO:0000313" key="6">
    <source>
        <dbReference type="RefSeq" id="XP_013380589.1"/>
    </source>
</evidence>
<proteinExistence type="predicted"/>
<dbReference type="Proteomes" id="UP000085678">
    <property type="component" value="Unplaced"/>
</dbReference>
<dbReference type="PROSITE" id="PS50137">
    <property type="entry name" value="DS_RBD"/>
    <property type="match status" value="2"/>
</dbReference>
<dbReference type="PANTHER" id="PTHR46205:SF3">
    <property type="entry name" value="LOQUACIOUS, ISOFORM B"/>
    <property type="match status" value="1"/>
</dbReference>
<dbReference type="GO" id="GO:0005634">
    <property type="term" value="C:nucleus"/>
    <property type="evidence" value="ECO:0007669"/>
    <property type="project" value="TreeGrafter"/>
</dbReference>
<dbReference type="KEGG" id="lak:106151746"/>
<protein>
    <submittedName>
        <fullName evidence="6">RISC-loading complex subunit tarbp2-like</fullName>
    </submittedName>
</protein>
<keyword evidence="1 2" id="KW-0694">RNA-binding</keyword>
<dbReference type="GO" id="GO:0070578">
    <property type="term" value="C:RISC-loading complex"/>
    <property type="evidence" value="ECO:0007669"/>
    <property type="project" value="TreeGrafter"/>
</dbReference>
<dbReference type="CDD" id="cd19864">
    <property type="entry name" value="DSRM_PRKRA-like_rpt3"/>
    <property type="match status" value="1"/>
</dbReference>
<gene>
    <name evidence="6" type="primary">LOC106151746</name>
</gene>
<feature type="domain" description="DRBM" evidence="4">
    <location>
        <begin position="128"/>
        <end position="196"/>
    </location>
</feature>
<dbReference type="GO" id="GO:0035197">
    <property type="term" value="F:siRNA binding"/>
    <property type="evidence" value="ECO:0007669"/>
    <property type="project" value="TreeGrafter"/>
</dbReference>
<dbReference type="RefSeq" id="XP_013380589.1">
    <property type="nucleotide sequence ID" value="XM_013525135.1"/>
</dbReference>
<dbReference type="STRING" id="7574.A0A1S3H642"/>
<name>A0A1S3H642_LINAN</name>
<dbReference type="PANTHER" id="PTHR46205">
    <property type="entry name" value="LOQUACIOUS, ISOFORM B"/>
    <property type="match status" value="1"/>
</dbReference>
<dbReference type="Pfam" id="PF00035">
    <property type="entry name" value="dsrm"/>
    <property type="match status" value="2"/>
</dbReference>
<dbReference type="AlphaFoldDB" id="A0A1S3H642"/>
<dbReference type="GO" id="GO:0005737">
    <property type="term" value="C:cytoplasm"/>
    <property type="evidence" value="ECO:0007669"/>
    <property type="project" value="TreeGrafter"/>
</dbReference>
<dbReference type="InterPro" id="IPR051247">
    <property type="entry name" value="RLC_Component"/>
</dbReference>
<dbReference type="OrthoDB" id="10056847at2759"/>
<organism evidence="5 6">
    <name type="scientific">Lingula anatina</name>
    <name type="common">Brachiopod</name>
    <name type="synonym">Lingula unguis</name>
    <dbReference type="NCBI Taxonomy" id="7574"/>
    <lineage>
        <taxon>Eukaryota</taxon>
        <taxon>Metazoa</taxon>
        <taxon>Spiralia</taxon>
        <taxon>Lophotrochozoa</taxon>
        <taxon>Brachiopoda</taxon>
        <taxon>Linguliformea</taxon>
        <taxon>Lingulata</taxon>
        <taxon>Lingulida</taxon>
        <taxon>Linguloidea</taxon>
        <taxon>Lingulidae</taxon>
        <taxon>Lingula</taxon>
    </lineage>
</organism>
<feature type="region of interest" description="Disordered" evidence="3">
    <location>
        <begin position="1"/>
        <end position="29"/>
    </location>
</feature>
<dbReference type="InParanoid" id="A0A1S3H642"/>
<dbReference type="InterPro" id="IPR014720">
    <property type="entry name" value="dsRBD_dom"/>
</dbReference>
<evidence type="ECO:0000256" key="1">
    <source>
        <dbReference type="ARBA" id="ARBA00022884"/>
    </source>
</evidence>
<dbReference type="GeneID" id="106151746"/>
<accession>A0A1S3H642</accession>
<dbReference type="Gene3D" id="3.30.160.20">
    <property type="match status" value="3"/>
</dbReference>
<dbReference type="SMART" id="SM00358">
    <property type="entry name" value="DSRM"/>
    <property type="match status" value="2"/>
</dbReference>
<evidence type="ECO:0000256" key="2">
    <source>
        <dbReference type="PROSITE-ProRule" id="PRU00266"/>
    </source>
</evidence>
<evidence type="ECO:0000259" key="4">
    <source>
        <dbReference type="PROSITE" id="PS50137"/>
    </source>
</evidence>
<dbReference type="GO" id="GO:0003725">
    <property type="term" value="F:double-stranded RNA binding"/>
    <property type="evidence" value="ECO:0007669"/>
    <property type="project" value="TreeGrafter"/>
</dbReference>
<feature type="domain" description="DRBM" evidence="4">
    <location>
        <begin position="32"/>
        <end position="99"/>
    </location>
</feature>
<dbReference type="GO" id="GO:0070920">
    <property type="term" value="P:regulation of regulatory ncRNA processing"/>
    <property type="evidence" value="ECO:0007669"/>
    <property type="project" value="TreeGrafter"/>
</dbReference>
<sequence length="291" mass="31367">MMESLPGQVPLPPPVAAGPPSLPPTNQMQNKTPISLLQEICTKRGITPQYDLIANEGAVHEPTFVFRASAGGFTGTGKGPSKKKAKHNAARAVLNQMMGQSSTADTVVYEPPQEVAAPTTTVDGAAVNPIGELQEFTQKRLLRPPQYEFTCEQGPPHAREFVCIVKLGKITETGTGKSKKKAKRNAAMKMMQAVAVTSLPQEDLDGPGEEEDDVLLVRHDVILDKQVGKQCFEVTYVDLQELSNKGNRQCLVQLSTMPVAVCHGSGPTSDECHANAAHNALQYLKIMTKKA</sequence>
<dbReference type="FunFam" id="3.30.160.20:FF:000007">
    <property type="entry name" value="Double-stranded RNA-binding protein Staufen homolog 1"/>
    <property type="match status" value="2"/>
</dbReference>
<dbReference type="SUPFAM" id="SSF54768">
    <property type="entry name" value="dsRNA-binding domain-like"/>
    <property type="match status" value="3"/>
</dbReference>
<dbReference type="GO" id="GO:0016442">
    <property type="term" value="C:RISC complex"/>
    <property type="evidence" value="ECO:0007669"/>
    <property type="project" value="TreeGrafter"/>
</dbReference>
<dbReference type="FunCoup" id="A0A1S3H642">
    <property type="interactions" value="448"/>
</dbReference>
<dbReference type="CDD" id="cd19862">
    <property type="entry name" value="DSRM_PRKRA-like_rpt1"/>
    <property type="match status" value="1"/>
</dbReference>
<dbReference type="GO" id="GO:0030422">
    <property type="term" value="P:siRNA processing"/>
    <property type="evidence" value="ECO:0007669"/>
    <property type="project" value="TreeGrafter"/>
</dbReference>
<reference evidence="6" key="1">
    <citation type="submission" date="2025-08" db="UniProtKB">
        <authorList>
            <consortium name="RefSeq"/>
        </authorList>
    </citation>
    <scope>IDENTIFICATION</scope>
    <source>
        <tissue evidence="6">Gonads</tissue>
    </source>
</reference>